<dbReference type="EMBL" id="SCKG01000015">
    <property type="protein sequence ID" value="TDH02946.1"/>
    <property type="molecule type" value="Genomic_DNA"/>
</dbReference>
<feature type="domain" description="USP" evidence="9">
    <location>
        <begin position="163"/>
        <end position="464"/>
    </location>
</feature>
<feature type="compositionally biased region" description="Polar residues" evidence="8">
    <location>
        <begin position="928"/>
        <end position="937"/>
    </location>
</feature>
<gene>
    <name evidence="10" type="ORF">EPR50_G00158010</name>
</gene>
<evidence type="ECO:0000256" key="6">
    <source>
        <dbReference type="ARBA" id="ARBA00022801"/>
    </source>
</evidence>
<evidence type="ECO:0000256" key="7">
    <source>
        <dbReference type="ARBA" id="ARBA00022807"/>
    </source>
</evidence>
<dbReference type="EC" id="3.4.19.12" evidence="2"/>
<dbReference type="STRING" id="8167.A0A484CHS1"/>
<dbReference type="PANTHER" id="PTHR24006:SF653">
    <property type="entry name" value="UBIQUITIN CARBOXYL-TERMINAL HYDROLASE 36"/>
    <property type="match status" value="1"/>
</dbReference>
<dbReference type="GO" id="GO:0005634">
    <property type="term" value="C:nucleus"/>
    <property type="evidence" value="ECO:0007669"/>
    <property type="project" value="TreeGrafter"/>
</dbReference>
<organism evidence="10 11">
    <name type="scientific">Perca flavescens</name>
    <name type="common">American yellow perch</name>
    <name type="synonym">Morone flavescens</name>
    <dbReference type="NCBI Taxonomy" id="8167"/>
    <lineage>
        <taxon>Eukaryota</taxon>
        <taxon>Metazoa</taxon>
        <taxon>Chordata</taxon>
        <taxon>Craniata</taxon>
        <taxon>Vertebrata</taxon>
        <taxon>Euteleostomi</taxon>
        <taxon>Actinopterygii</taxon>
        <taxon>Neopterygii</taxon>
        <taxon>Teleostei</taxon>
        <taxon>Neoteleostei</taxon>
        <taxon>Acanthomorphata</taxon>
        <taxon>Eupercaria</taxon>
        <taxon>Perciformes</taxon>
        <taxon>Percoidei</taxon>
        <taxon>Percidae</taxon>
        <taxon>Percinae</taxon>
        <taxon>Perca</taxon>
    </lineage>
</organism>
<dbReference type="InterPro" id="IPR018200">
    <property type="entry name" value="USP_CS"/>
</dbReference>
<protein>
    <recommendedName>
        <fullName evidence="2">ubiquitinyl hydrolase 1</fullName>
        <ecNumber evidence="2">3.4.19.12</ecNumber>
    </recommendedName>
</protein>
<feature type="compositionally biased region" description="Low complexity" evidence="8">
    <location>
        <begin position="966"/>
        <end position="977"/>
    </location>
</feature>
<feature type="compositionally biased region" description="Basic and acidic residues" evidence="8">
    <location>
        <begin position="1008"/>
        <end position="1022"/>
    </location>
</feature>
<evidence type="ECO:0000256" key="8">
    <source>
        <dbReference type="SAM" id="MobiDB-lite"/>
    </source>
</evidence>
<dbReference type="Proteomes" id="UP000295070">
    <property type="component" value="Chromosome 15"/>
</dbReference>
<comment type="caution">
    <text evidence="10">The sequence shown here is derived from an EMBL/GenBank/DDBJ whole genome shotgun (WGS) entry which is preliminary data.</text>
</comment>
<feature type="compositionally biased region" description="Polar residues" evidence="8">
    <location>
        <begin position="574"/>
        <end position="594"/>
    </location>
</feature>
<dbReference type="FunFam" id="3.90.70.10:FF:000016">
    <property type="entry name" value="Ubiquitin carboxyl-terminal hydrolase 36"/>
    <property type="match status" value="1"/>
</dbReference>
<feature type="compositionally biased region" description="Basic residues" evidence="8">
    <location>
        <begin position="866"/>
        <end position="877"/>
    </location>
</feature>
<dbReference type="AlphaFoldDB" id="A0A484CHS1"/>
<feature type="region of interest" description="Disordered" evidence="8">
    <location>
        <begin position="523"/>
        <end position="977"/>
    </location>
</feature>
<feature type="compositionally biased region" description="Polar residues" evidence="8">
    <location>
        <begin position="533"/>
        <end position="551"/>
    </location>
</feature>
<evidence type="ECO:0000256" key="2">
    <source>
        <dbReference type="ARBA" id="ARBA00012759"/>
    </source>
</evidence>
<feature type="compositionally biased region" description="Low complexity" evidence="8">
    <location>
        <begin position="800"/>
        <end position="813"/>
    </location>
</feature>
<evidence type="ECO:0000256" key="4">
    <source>
        <dbReference type="ARBA" id="ARBA00022670"/>
    </source>
</evidence>
<dbReference type="PROSITE" id="PS50235">
    <property type="entry name" value="USP_3"/>
    <property type="match status" value="1"/>
</dbReference>
<dbReference type="GO" id="GO:0005829">
    <property type="term" value="C:cytosol"/>
    <property type="evidence" value="ECO:0007669"/>
    <property type="project" value="TreeGrafter"/>
</dbReference>
<keyword evidence="11" id="KW-1185">Reference proteome</keyword>
<evidence type="ECO:0000256" key="5">
    <source>
        <dbReference type="ARBA" id="ARBA00022786"/>
    </source>
</evidence>
<keyword evidence="7" id="KW-0788">Thiol protease</keyword>
<evidence type="ECO:0000259" key="9">
    <source>
        <dbReference type="PROSITE" id="PS50235"/>
    </source>
</evidence>
<feature type="compositionally biased region" description="Polar residues" evidence="8">
    <location>
        <begin position="721"/>
        <end position="744"/>
    </location>
</feature>
<evidence type="ECO:0000256" key="1">
    <source>
        <dbReference type="ARBA" id="ARBA00000707"/>
    </source>
</evidence>
<feature type="compositionally biased region" description="Basic and acidic residues" evidence="8">
    <location>
        <begin position="878"/>
        <end position="903"/>
    </location>
</feature>
<dbReference type="GO" id="GO:0016579">
    <property type="term" value="P:protein deubiquitination"/>
    <property type="evidence" value="ECO:0007669"/>
    <property type="project" value="InterPro"/>
</dbReference>
<evidence type="ECO:0000256" key="3">
    <source>
        <dbReference type="ARBA" id="ARBA00022553"/>
    </source>
</evidence>
<dbReference type="Gene3D" id="3.90.70.10">
    <property type="entry name" value="Cysteine proteinases"/>
    <property type="match status" value="1"/>
</dbReference>
<feature type="compositionally biased region" description="Basic and acidic residues" evidence="8">
    <location>
        <begin position="660"/>
        <end position="672"/>
    </location>
</feature>
<dbReference type="GO" id="GO:0006508">
    <property type="term" value="P:proteolysis"/>
    <property type="evidence" value="ECO:0007669"/>
    <property type="project" value="UniProtKB-KW"/>
</dbReference>
<feature type="region of interest" description="Disordered" evidence="8">
    <location>
        <begin position="1002"/>
        <end position="1046"/>
    </location>
</feature>
<dbReference type="PANTHER" id="PTHR24006">
    <property type="entry name" value="UBIQUITIN CARBOXYL-TERMINAL HYDROLASE"/>
    <property type="match status" value="1"/>
</dbReference>
<keyword evidence="3" id="KW-0597">Phosphoprotein</keyword>
<name>A0A484CHS1_PERFV</name>
<feature type="compositionally biased region" description="Low complexity" evidence="8">
    <location>
        <begin position="610"/>
        <end position="626"/>
    </location>
</feature>
<feature type="compositionally biased region" description="Basic residues" evidence="8">
    <location>
        <begin position="829"/>
        <end position="838"/>
    </location>
</feature>
<dbReference type="CDD" id="cd02661">
    <property type="entry name" value="Peptidase_C19E"/>
    <property type="match status" value="1"/>
</dbReference>
<dbReference type="GO" id="GO:0004843">
    <property type="term" value="F:cysteine-type deubiquitinase activity"/>
    <property type="evidence" value="ECO:0007669"/>
    <property type="project" value="UniProtKB-EC"/>
</dbReference>
<sequence length="1196" mass="132263">MYRADSINAWAKIPDPRATAEETDPSTVNVFGQLKESDVPTMPIVDKLKEALKPGRKETGDEGDLNKLLASSAKKVLLQKIEFEPASKGFSYQLDSLKNKYVILNPRNEGATGHKATEPAQIKRQVSENVVGGQSDGIPSPQKMLFPGNKLTLKWERVYRVGAGLHNLGNTCFLNSTVQCLTYTPPLANYLLSKEHSRACHQSGFCMICVMQNHIIQAFANTGNAIKPVSFIRDLKKIARHFRFGSQEDAHEFLRYTIDAMQKACLNGYPKLDRQTQATTLVHQIFGGYLRSRVKCSICKSVSDTYDPYLDIAVEIRQAGNIVRALELFVKPDVLSGENAYMCAKCKKKVPATKRFTVHRTSNVLTLSLKRFANFSGGKITKDVGYPEFLNIRPYMSQSSGDPVMYGLYAVLVHSGYSCHAGHYYCYVKASNGQWYQMNDSMVHSSNIKVVLNQQAYVLFYLRIPETKRNADGQATKQGMLHPGKNSVSSEQIKRANLNGPLSSPQVTKKLEPAQLRKIQSMDGGLGLPISRNGVSSQPQPRLSNWTSYSNGPPKLPGGPTVIEEPFKKLKKPSPQSQVQYRSCTPTHSNNGFSRTEGDKKQGGEGRGMSASTSFKSLSDSSSADTTDSKDSVGTKSAPVGETPSTPRKGSNGLASPAKSVERSQSTEEQKTVKIKPPALNNITSEATSTMSPPPAKKLALSAKKARSRRPSSIDALPSLPRQQSSDPTHKNQLNPLTFASPTHSLRAVPFHSPKVQSSPFAHSSESFKQQSPQKQSLLTTQKPNASLSPKTNGLHSAGPKSPKSSNNLSSVVQEPDLNSTPGHEVNQKKKKKKKRRHSEVEADAEPMTSAATVTPANPVESASEKKRKKKRKKRKKEREDGEKVSERECVPSHLETSHHEEDWCQGGIWSLTSHPDTEQSKQKSPLAATTPTQCESNQKEQGRDSVKLKKKKKKKSQLVEALQDTSACSASETTSEMKAAVVQNDTEDLIMLKSKLKVKKKKKKKRLKEEVRLWEESRRCSDGQNDEPEAVEPPSKKNTMENGKISKQSTATVVFWDSQAKDGYKRSQALAADGSELGDTPSRAAPVAWDGKKTSGVVEELLRNATDKAYGANVLSWDGEVSAISRDAAEDVRHARFDTVIDEWDEDFDRGKVKKMKNYKREKWRSGSSIFQKIQDRRSKWSVTPGGKRVFGVRR</sequence>
<dbReference type="SUPFAM" id="SSF54001">
    <property type="entry name" value="Cysteine proteinases"/>
    <property type="match status" value="1"/>
</dbReference>
<dbReference type="InterPro" id="IPR038765">
    <property type="entry name" value="Papain-like_cys_pep_sf"/>
</dbReference>
<dbReference type="InterPro" id="IPR050164">
    <property type="entry name" value="Peptidase_C19"/>
</dbReference>
<dbReference type="InterPro" id="IPR001394">
    <property type="entry name" value="Peptidase_C19_UCH"/>
</dbReference>
<dbReference type="InterPro" id="IPR028889">
    <property type="entry name" value="USP"/>
</dbReference>
<proteinExistence type="predicted"/>
<dbReference type="PROSITE" id="PS00973">
    <property type="entry name" value="USP_2"/>
    <property type="match status" value="1"/>
</dbReference>
<dbReference type="Pfam" id="PF00443">
    <property type="entry name" value="UCH"/>
    <property type="match status" value="1"/>
</dbReference>
<dbReference type="GO" id="GO:0042981">
    <property type="term" value="P:regulation of apoptotic process"/>
    <property type="evidence" value="ECO:0007669"/>
    <property type="project" value="TreeGrafter"/>
</dbReference>
<feature type="compositionally biased region" description="Polar residues" evidence="8">
    <location>
        <begin position="755"/>
        <end position="795"/>
    </location>
</feature>
<keyword evidence="6" id="KW-0378">Hydrolase</keyword>
<reference evidence="10 11" key="1">
    <citation type="submission" date="2019-01" db="EMBL/GenBank/DDBJ databases">
        <title>A chromosome-scale genome assembly of the yellow perch, Perca flavescens.</title>
        <authorList>
            <person name="Feron R."/>
            <person name="Morvezen R."/>
            <person name="Bestin A."/>
            <person name="Haffray P."/>
            <person name="Klopp C."/>
            <person name="Zahm M."/>
            <person name="Cabau C."/>
            <person name="Roques C."/>
            <person name="Donnadieu C."/>
            <person name="Bouchez O."/>
            <person name="Christie M."/>
            <person name="Larson W."/>
            <person name="Guiguen Y."/>
        </authorList>
    </citation>
    <scope>NUCLEOTIDE SEQUENCE [LARGE SCALE GENOMIC DNA]</scope>
    <source>
        <strain evidence="10">YP-PL-M2</strain>
        <tissue evidence="10">Blood</tissue>
    </source>
</reference>
<evidence type="ECO:0000313" key="10">
    <source>
        <dbReference type="EMBL" id="TDH02946.1"/>
    </source>
</evidence>
<keyword evidence="5" id="KW-0833">Ubl conjugation pathway</keyword>
<comment type="catalytic activity">
    <reaction evidence="1">
        <text>Thiol-dependent hydrolysis of ester, thioester, amide, peptide and isopeptide bonds formed by the C-terminal Gly of ubiquitin (a 76-residue protein attached to proteins as an intracellular targeting signal).</text>
        <dbReference type="EC" id="3.4.19.12"/>
    </reaction>
</comment>
<feature type="compositionally biased region" description="Polar residues" evidence="8">
    <location>
        <begin position="681"/>
        <end position="691"/>
    </location>
</feature>
<evidence type="ECO:0000313" key="11">
    <source>
        <dbReference type="Proteomes" id="UP000295070"/>
    </source>
</evidence>
<accession>A0A484CHS1</accession>
<feature type="compositionally biased region" description="Basic and acidic residues" evidence="8">
    <location>
        <begin position="938"/>
        <end position="948"/>
    </location>
</feature>
<keyword evidence="4" id="KW-0645">Protease</keyword>
<dbReference type="PROSITE" id="PS00972">
    <property type="entry name" value="USP_1"/>
    <property type="match status" value="1"/>
</dbReference>